<comment type="caution">
    <text evidence="1">The sequence shown here is derived from an EMBL/GenBank/DDBJ whole genome shotgun (WGS) entry which is preliminary data.</text>
</comment>
<proteinExistence type="predicted"/>
<gene>
    <name evidence="1" type="ORF">DERYTH_LOCUS18913</name>
</gene>
<feature type="non-terminal residue" evidence="1">
    <location>
        <position position="1"/>
    </location>
</feature>
<protein>
    <submittedName>
        <fullName evidence="1">4460_t:CDS:1</fullName>
    </submittedName>
</protein>
<reference evidence="1" key="1">
    <citation type="submission" date="2021-06" db="EMBL/GenBank/DDBJ databases">
        <authorList>
            <person name="Kallberg Y."/>
            <person name="Tangrot J."/>
            <person name="Rosling A."/>
        </authorList>
    </citation>
    <scope>NUCLEOTIDE SEQUENCE</scope>
    <source>
        <strain evidence="1">MA453B</strain>
    </source>
</reference>
<accession>A0A9N9P0J4</accession>
<sequence>KLRNSATIIKKPIKINGDEYNNKNEAGKPIGNEVLVGPVVPIDFRIKAIMMKVFILKYGEKEMSRISAAISIVAARQKDNNVNKGYSQKGIDADEPKVFDHYQRYDEVDVERDKHKSFINYRSPRELENINSANINNQKNMKSIENRKTLIKSGFVERNERKNIWVNGDETEVLSKLNDDNVSLKAKFINKIYSKEKQNEIAVKKDENKVLARCSNIDKDSASGKLA</sequence>
<dbReference type="EMBL" id="CAJVPY010019916">
    <property type="protein sequence ID" value="CAG8773384.1"/>
    <property type="molecule type" value="Genomic_DNA"/>
</dbReference>
<organism evidence="1 2">
    <name type="scientific">Dentiscutata erythropus</name>
    <dbReference type="NCBI Taxonomy" id="1348616"/>
    <lineage>
        <taxon>Eukaryota</taxon>
        <taxon>Fungi</taxon>
        <taxon>Fungi incertae sedis</taxon>
        <taxon>Mucoromycota</taxon>
        <taxon>Glomeromycotina</taxon>
        <taxon>Glomeromycetes</taxon>
        <taxon>Diversisporales</taxon>
        <taxon>Gigasporaceae</taxon>
        <taxon>Dentiscutata</taxon>
    </lineage>
</organism>
<name>A0A9N9P0J4_9GLOM</name>
<keyword evidence="2" id="KW-1185">Reference proteome</keyword>
<dbReference type="AlphaFoldDB" id="A0A9N9P0J4"/>
<dbReference type="Proteomes" id="UP000789405">
    <property type="component" value="Unassembled WGS sequence"/>
</dbReference>
<evidence type="ECO:0000313" key="1">
    <source>
        <dbReference type="EMBL" id="CAG8773384.1"/>
    </source>
</evidence>
<evidence type="ECO:0000313" key="2">
    <source>
        <dbReference type="Proteomes" id="UP000789405"/>
    </source>
</evidence>